<reference evidence="1" key="2">
    <citation type="submission" date="2021-04" db="EMBL/GenBank/DDBJ databases">
        <authorList>
            <person name="Gilroy R."/>
        </authorList>
    </citation>
    <scope>NUCLEOTIDE SEQUENCE</scope>
    <source>
        <strain evidence="1">3436</strain>
    </source>
</reference>
<protein>
    <submittedName>
        <fullName evidence="1">Winged helix DNA-binding domain-containing protein</fullName>
    </submittedName>
</protein>
<organism evidence="1 2">
    <name type="scientific">Candidatus Gemmiger excrementavium</name>
    <dbReference type="NCBI Taxonomy" id="2838608"/>
    <lineage>
        <taxon>Bacteria</taxon>
        <taxon>Bacillati</taxon>
        <taxon>Bacillota</taxon>
        <taxon>Clostridia</taxon>
        <taxon>Eubacteriales</taxon>
        <taxon>Gemmiger</taxon>
    </lineage>
</organism>
<comment type="caution">
    <text evidence="1">The sequence shown here is derived from an EMBL/GenBank/DDBJ whole genome shotgun (WGS) entry which is preliminary data.</text>
</comment>
<keyword evidence="1" id="KW-0238">DNA-binding</keyword>
<dbReference type="InterPro" id="IPR009351">
    <property type="entry name" value="AlkZ-like"/>
</dbReference>
<name>A0A9D2F4L9_9FIRM</name>
<dbReference type="PANTHER" id="PTHR38479">
    <property type="entry name" value="LMO0824 PROTEIN"/>
    <property type="match status" value="1"/>
</dbReference>
<proteinExistence type="predicted"/>
<dbReference type="Pfam" id="PF06224">
    <property type="entry name" value="AlkZ-like"/>
    <property type="match status" value="1"/>
</dbReference>
<evidence type="ECO:0000313" key="2">
    <source>
        <dbReference type="Proteomes" id="UP000824031"/>
    </source>
</evidence>
<dbReference type="PANTHER" id="PTHR38479:SF2">
    <property type="entry name" value="WINGED HELIX DNA-BINDING DOMAIN-CONTAINING PROTEIN"/>
    <property type="match status" value="1"/>
</dbReference>
<reference evidence="1" key="1">
    <citation type="journal article" date="2021" name="PeerJ">
        <title>Extensive microbial diversity within the chicken gut microbiome revealed by metagenomics and culture.</title>
        <authorList>
            <person name="Gilroy R."/>
            <person name="Ravi A."/>
            <person name="Getino M."/>
            <person name="Pursley I."/>
            <person name="Horton D.L."/>
            <person name="Alikhan N.F."/>
            <person name="Baker D."/>
            <person name="Gharbi K."/>
            <person name="Hall N."/>
            <person name="Watson M."/>
            <person name="Adriaenssens E.M."/>
            <person name="Foster-Nyarko E."/>
            <person name="Jarju S."/>
            <person name="Secka A."/>
            <person name="Antonio M."/>
            <person name="Oren A."/>
            <person name="Chaudhuri R.R."/>
            <person name="La Ragione R."/>
            <person name="Hildebrand F."/>
            <person name="Pallen M.J."/>
        </authorList>
    </citation>
    <scope>NUCLEOTIDE SEQUENCE</scope>
    <source>
        <strain evidence="1">3436</strain>
    </source>
</reference>
<evidence type="ECO:0000313" key="1">
    <source>
        <dbReference type="EMBL" id="HIZ48835.1"/>
    </source>
</evidence>
<dbReference type="GO" id="GO:0003677">
    <property type="term" value="F:DNA binding"/>
    <property type="evidence" value="ECO:0007669"/>
    <property type="project" value="UniProtKB-KW"/>
</dbReference>
<dbReference type="Proteomes" id="UP000824031">
    <property type="component" value="Unassembled WGS sequence"/>
</dbReference>
<accession>A0A9D2F4L9</accession>
<dbReference type="AlphaFoldDB" id="A0A9D2F4L9"/>
<gene>
    <name evidence="1" type="ORF">H9810_08960</name>
</gene>
<sequence length="400" mass="44550">MAALNVAPEQLRFFRLAVHRLDRRRPLAELQQAAGVCGLQNSPPGAWETALFQRLEDCTLADLQKALYVDMSLLQAWSIRGVPLVFPTAESDVFLSPLTARPGEEPWIYTQGVGLALDYLGMPWEEALALVRQAVGYLEDHTVQSKEELDRVLAAQAAVLLPPEQRARWNAPTLYGRTDRQSVGGAVVSFALRPCSFSGLVVFGQRQGISPTFTSYRRWLGRDLVTRPDAEACLVRKFLHAYGPSTPARLADWLGSTPVQARRLWQTVEKELAPVTVEGKRGWMLAEDMDALTRAVPPEEPLRLLGAHDPYLDARDRALLLGDTALQRKVWKTVANPNVVLRQGRVAGIWQTKTVRGKLESTVTLFEDFSPAERTALAEKTEEYAAFRGLTLKQCTVQPL</sequence>
<dbReference type="EMBL" id="DXBO01000132">
    <property type="protein sequence ID" value="HIZ48835.1"/>
    <property type="molecule type" value="Genomic_DNA"/>
</dbReference>